<dbReference type="GO" id="GO:0005524">
    <property type="term" value="F:ATP binding"/>
    <property type="evidence" value="ECO:0007669"/>
    <property type="project" value="UniProtKB-KW"/>
</dbReference>
<dbReference type="PANTHER" id="PTHR43394">
    <property type="entry name" value="ATP-DEPENDENT PERMEASE MDL1, MITOCHONDRIAL"/>
    <property type="match status" value="1"/>
</dbReference>
<proteinExistence type="predicted"/>
<dbReference type="InterPro" id="IPR017871">
    <property type="entry name" value="ABC_transporter-like_CS"/>
</dbReference>
<evidence type="ECO:0000256" key="4">
    <source>
        <dbReference type="ARBA" id="ARBA00022840"/>
    </source>
</evidence>
<dbReference type="RefSeq" id="WP_378016361.1">
    <property type="nucleotide sequence ID" value="NZ_JBHSKT010000002.1"/>
</dbReference>
<comment type="subcellular location">
    <subcellularLocation>
        <location evidence="1">Cell membrane</location>
        <topology evidence="1">Multi-pass membrane protein</topology>
    </subcellularLocation>
</comment>
<dbReference type="InterPro" id="IPR011527">
    <property type="entry name" value="ABC1_TM_dom"/>
</dbReference>
<feature type="transmembrane region" description="Helical" evidence="7">
    <location>
        <begin position="173"/>
        <end position="193"/>
    </location>
</feature>
<evidence type="ECO:0000259" key="9">
    <source>
        <dbReference type="PROSITE" id="PS50929"/>
    </source>
</evidence>
<dbReference type="SUPFAM" id="SSF52540">
    <property type="entry name" value="P-loop containing nucleoside triphosphate hydrolases"/>
    <property type="match status" value="1"/>
</dbReference>
<evidence type="ECO:0000256" key="2">
    <source>
        <dbReference type="ARBA" id="ARBA00022692"/>
    </source>
</evidence>
<dbReference type="EMBL" id="JBHSKT010000002">
    <property type="protein sequence ID" value="MFC5269987.1"/>
    <property type="molecule type" value="Genomic_DNA"/>
</dbReference>
<organism evidence="10 11">
    <name type="scientific">Adhaeribacter terreus</name>
    <dbReference type="NCBI Taxonomy" id="529703"/>
    <lineage>
        <taxon>Bacteria</taxon>
        <taxon>Pseudomonadati</taxon>
        <taxon>Bacteroidota</taxon>
        <taxon>Cytophagia</taxon>
        <taxon>Cytophagales</taxon>
        <taxon>Hymenobacteraceae</taxon>
        <taxon>Adhaeribacter</taxon>
    </lineage>
</organism>
<feature type="domain" description="ABC transmembrane type-1" evidence="9">
    <location>
        <begin position="41"/>
        <end position="340"/>
    </location>
</feature>
<evidence type="ECO:0000256" key="7">
    <source>
        <dbReference type="SAM" id="Phobius"/>
    </source>
</evidence>
<evidence type="ECO:0000313" key="10">
    <source>
        <dbReference type="EMBL" id="MFC5269987.1"/>
    </source>
</evidence>
<evidence type="ECO:0000256" key="3">
    <source>
        <dbReference type="ARBA" id="ARBA00022741"/>
    </source>
</evidence>
<feature type="domain" description="ABC transporter" evidence="8">
    <location>
        <begin position="374"/>
        <end position="608"/>
    </location>
</feature>
<dbReference type="InterPro" id="IPR039421">
    <property type="entry name" value="Type_1_exporter"/>
</dbReference>
<dbReference type="InterPro" id="IPR036640">
    <property type="entry name" value="ABC1_TM_sf"/>
</dbReference>
<dbReference type="Gene3D" id="3.40.50.300">
    <property type="entry name" value="P-loop containing nucleotide triphosphate hydrolases"/>
    <property type="match status" value="1"/>
</dbReference>
<feature type="transmembrane region" description="Helical" evidence="7">
    <location>
        <begin position="36"/>
        <end position="56"/>
    </location>
</feature>
<reference evidence="11" key="1">
    <citation type="journal article" date="2019" name="Int. J. Syst. Evol. Microbiol.">
        <title>The Global Catalogue of Microorganisms (GCM) 10K type strain sequencing project: providing services to taxonomists for standard genome sequencing and annotation.</title>
        <authorList>
            <consortium name="The Broad Institute Genomics Platform"/>
            <consortium name="The Broad Institute Genome Sequencing Center for Infectious Disease"/>
            <person name="Wu L."/>
            <person name="Ma J."/>
        </authorList>
    </citation>
    <scope>NUCLEOTIDE SEQUENCE [LARGE SCALE GENOMIC DNA]</scope>
    <source>
        <strain evidence="11">KACC 12602</strain>
    </source>
</reference>
<dbReference type="CDD" id="cd18564">
    <property type="entry name" value="ABC_6TM_exporter_like"/>
    <property type="match status" value="1"/>
</dbReference>
<evidence type="ECO:0000256" key="6">
    <source>
        <dbReference type="ARBA" id="ARBA00023136"/>
    </source>
</evidence>
<dbReference type="InterPro" id="IPR003439">
    <property type="entry name" value="ABC_transporter-like_ATP-bd"/>
</dbReference>
<dbReference type="InterPro" id="IPR003593">
    <property type="entry name" value="AAA+_ATPase"/>
</dbReference>
<keyword evidence="5 7" id="KW-1133">Transmembrane helix</keyword>
<name>A0ABW0E6H8_9BACT</name>
<feature type="transmembrane region" description="Helical" evidence="7">
    <location>
        <begin position="199"/>
        <end position="219"/>
    </location>
</feature>
<keyword evidence="4 10" id="KW-0067">ATP-binding</keyword>
<keyword evidence="2 7" id="KW-0812">Transmembrane</keyword>
<dbReference type="Pfam" id="PF00664">
    <property type="entry name" value="ABC_membrane"/>
    <property type="match status" value="1"/>
</dbReference>
<evidence type="ECO:0000256" key="1">
    <source>
        <dbReference type="ARBA" id="ARBA00004651"/>
    </source>
</evidence>
<dbReference type="PANTHER" id="PTHR43394:SF1">
    <property type="entry name" value="ATP-BINDING CASSETTE SUB-FAMILY B MEMBER 10, MITOCHONDRIAL"/>
    <property type="match status" value="1"/>
</dbReference>
<protein>
    <submittedName>
        <fullName evidence="10">ABC transporter ATP-binding protein</fullName>
    </submittedName>
</protein>
<dbReference type="InterPro" id="IPR027417">
    <property type="entry name" value="P-loop_NTPase"/>
</dbReference>
<dbReference type="PROSITE" id="PS50929">
    <property type="entry name" value="ABC_TM1F"/>
    <property type="match status" value="1"/>
</dbReference>
<evidence type="ECO:0000259" key="8">
    <source>
        <dbReference type="PROSITE" id="PS50893"/>
    </source>
</evidence>
<keyword evidence="3" id="KW-0547">Nucleotide-binding</keyword>
<feature type="transmembrane region" description="Helical" evidence="7">
    <location>
        <begin position="93"/>
        <end position="114"/>
    </location>
</feature>
<dbReference type="Gene3D" id="1.20.1560.10">
    <property type="entry name" value="ABC transporter type 1, transmembrane domain"/>
    <property type="match status" value="1"/>
</dbReference>
<keyword evidence="11" id="KW-1185">Reference proteome</keyword>
<dbReference type="Pfam" id="PF00005">
    <property type="entry name" value="ABC_tran"/>
    <property type="match status" value="1"/>
</dbReference>
<sequence length="614" mass="68158">MRKNSPCRHHVPDPEMDALPPVQNLTLLVLSLVKPYYKWLLIIFAAMLAETAMSLATPWPLKVIIDNVIGDHRLPDWLAWIKGISLEENKMRLAAAAAIAMIVFTILGGLASYINSYFTESVAQYVANDLRRKMYLHLLRLSLSYYDTHQVGKLLSTITSDVSTIQDFASETLLSILIDALTILGMLGLMFYLNWDFTLMLVGVSPFLLLFVIRFKTAVKKATHEVRKDQAVMVAVLQQGLESVRAINAFGRQDLEEDRLKRISYETIMAALKARKVKSIISPVVTLTVSACTAFVLWRGARLVIGGAMTIGALTVFLSYLNKFFNPVKNLAKMTTNIAQAMVALERIQQILETDNVIKEKPGATEPGQLKGNIVFENVAFAYVPANQVLKDISFSIEAGQHIGICGPTGSGKTTIASLIPRFYEPDAGRILIDGKDIKDYKLEGLRIQISFVLQETVLFYGTIRENIAYGRPEATEDEITEAAGKANAHDFICRLPLGYDTLVGERGMTLSGGERQRIGIARAIVRNSPILILDEPTASLDTEVEKSVMDALENLMKGRTVITITHRLCNLVKANKILVINNGVIAEEGTHDELLKRGKLYAELYQIQEEGNK</sequence>
<feature type="transmembrane region" description="Helical" evidence="7">
    <location>
        <begin position="304"/>
        <end position="321"/>
    </location>
</feature>
<dbReference type="Proteomes" id="UP001596161">
    <property type="component" value="Unassembled WGS sequence"/>
</dbReference>
<dbReference type="SUPFAM" id="SSF90123">
    <property type="entry name" value="ABC transporter transmembrane region"/>
    <property type="match status" value="1"/>
</dbReference>
<evidence type="ECO:0000256" key="5">
    <source>
        <dbReference type="ARBA" id="ARBA00022989"/>
    </source>
</evidence>
<dbReference type="PROSITE" id="PS50893">
    <property type="entry name" value="ABC_TRANSPORTER_2"/>
    <property type="match status" value="1"/>
</dbReference>
<gene>
    <name evidence="10" type="ORF">ACFPIB_05155</name>
</gene>
<comment type="caution">
    <text evidence="10">The sequence shown here is derived from an EMBL/GenBank/DDBJ whole genome shotgun (WGS) entry which is preliminary data.</text>
</comment>
<dbReference type="PROSITE" id="PS00211">
    <property type="entry name" value="ABC_TRANSPORTER_1"/>
    <property type="match status" value="1"/>
</dbReference>
<evidence type="ECO:0000313" key="11">
    <source>
        <dbReference type="Proteomes" id="UP001596161"/>
    </source>
</evidence>
<accession>A0ABW0E6H8</accession>
<keyword evidence="6 7" id="KW-0472">Membrane</keyword>
<dbReference type="SMART" id="SM00382">
    <property type="entry name" value="AAA"/>
    <property type="match status" value="1"/>
</dbReference>
<feature type="transmembrane region" description="Helical" evidence="7">
    <location>
        <begin position="279"/>
        <end position="298"/>
    </location>
</feature>